<comment type="caution">
    <text evidence="1">The sequence shown here is derived from an EMBL/GenBank/DDBJ whole genome shotgun (WGS) entry which is preliminary data.</text>
</comment>
<organism evidence="1 2">
    <name type="scientific">Limnovirga soli</name>
    <dbReference type="NCBI Taxonomy" id="2656915"/>
    <lineage>
        <taxon>Bacteria</taxon>
        <taxon>Pseudomonadati</taxon>
        <taxon>Bacteroidota</taxon>
        <taxon>Chitinophagia</taxon>
        <taxon>Chitinophagales</taxon>
        <taxon>Chitinophagaceae</taxon>
        <taxon>Limnovirga</taxon>
    </lineage>
</organism>
<dbReference type="RefSeq" id="WP_171609322.1">
    <property type="nucleotide sequence ID" value="NZ_WHPF01000014.1"/>
</dbReference>
<keyword evidence="2" id="KW-1185">Reference proteome</keyword>
<gene>
    <name evidence="1" type="ORF">GD597_18020</name>
</gene>
<accession>A0A8J8FJB3</accession>
<protein>
    <submittedName>
        <fullName evidence="1">Uncharacterized protein</fullName>
    </submittedName>
</protein>
<evidence type="ECO:0000313" key="1">
    <source>
        <dbReference type="EMBL" id="NNV57374.1"/>
    </source>
</evidence>
<proteinExistence type="predicted"/>
<name>A0A8J8FJB3_9BACT</name>
<dbReference type="EMBL" id="WHPF01000014">
    <property type="protein sequence ID" value="NNV57374.1"/>
    <property type="molecule type" value="Genomic_DNA"/>
</dbReference>
<evidence type="ECO:0000313" key="2">
    <source>
        <dbReference type="Proteomes" id="UP000598971"/>
    </source>
</evidence>
<sequence>MVYAFKQNIDPYPSNCLFDLKLIVLNVLASVKKIFSDTTLLSGFIDYVNKDLNRLRNRVEFIKSIIPQIQKEELANDYITIEKAIKKFNKIYASFEKSNFFDNEENKKLSQGILEDLYSVENHLRHILFNENPIPASDKELHRIASIISFKSLSKHSKPYAI</sequence>
<dbReference type="AlphaFoldDB" id="A0A8J8FJB3"/>
<reference evidence="1" key="1">
    <citation type="submission" date="2019-10" db="EMBL/GenBank/DDBJ databases">
        <title>Draft genome sequence of Panacibacter sp. KCS-6.</title>
        <authorList>
            <person name="Yim K.J."/>
        </authorList>
    </citation>
    <scope>NUCLEOTIDE SEQUENCE</scope>
    <source>
        <strain evidence="1">KCS-6</strain>
    </source>
</reference>
<dbReference type="Proteomes" id="UP000598971">
    <property type="component" value="Unassembled WGS sequence"/>
</dbReference>